<dbReference type="AlphaFoldDB" id="A0A557R0G8"/>
<sequence>MNVLVRYCNMLAAWVVLLHLLSRGSVTGDGLSASMAAMGSAAFFLSGRVLAAVERWWIQRRRDRRAEAVLLQLLSGVDDVPPRFAVYLRPFSVTGRLTVINRRWRGLPFMPAYFAHEAEMEFERVLAAALSPDLPLIALGRPGEAIGAGRIAVTDAAWRTMFQQLIKHACWIVMILSDQGETRWEVQQLVAQQRLGKTVFIMPPVLKHGSIDLPGYWRQVRIGVAPDGVCLPAYTPAGQAFRLGPGGRFYRSRYLHRMGVAALRRTLAGLTTERPR</sequence>
<dbReference type="Proteomes" id="UP000319502">
    <property type="component" value="Unassembled WGS sequence"/>
</dbReference>
<dbReference type="OrthoDB" id="8477963at2"/>
<dbReference type="EMBL" id="VMNK01000003">
    <property type="protein sequence ID" value="TVO58652.1"/>
    <property type="molecule type" value="Genomic_DNA"/>
</dbReference>
<reference evidence="2 3" key="1">
    <citation type="submission" date="2019-07" db="EMBL/GenBank/DDBJ databases">
        <title>The pathways for chlorine oxyanion respiration interact through the shared metabolite chlorate.</title>
        <authorList>
            <person name="Barnum T.P."/>
            <person name="Cheng Y."/>
            <person name="Hill K.A."/>
            <person name="Lucas L.N."/>
            <person name="Carlson H.K."/>
            <person name="Coates J.D."/>
        </authorList>
    </citation>
    <scope>NUCLEOTIDE SEQUENCE [LARGE SCALE GENOMIC DNA]</scope>
    <source>
        <strain evidence="2 3">SFB-3</strain>
    </source>
</reference>
<name>A0A557R0G8_9RHOO</name>
<keyword evidence="1" id="KW-1133">Transmembrane helix</keyword>
<keyword evidence="1" id="KW-0812">Transmembrane</keyword>
<dbReference type="RefSeq" id="WP_144308186.1">
    <property type="nucleotide sequence ID" value="NZ_VMNK01000003.1"/>
</dbReference>
<proteinExistence type="predicted"/>
<evidence type="ECO:0000313" key="2">
    <source>
        <dbReference type="EMBL" id="TVO58652.1"/>
    </source>
</evidence>
<gene>
    <name evidence="2" type="ORF">FHP91_03025</name>
</gene>
<evidence type="ECO:0000313" key="3">
    <source>
        <dbReference type="Proteomes" id="UP000319502"/>
    </source>
</evidence>
<feature type="transmembrane region" description="Helical" evidence="1">
    <location>
        <begin position="38"/>
        <end position="58"/>
    </location>
</feature>
<evidence type="ECO:0000256" key="1">
    <source>
        <dbReference type="SAM" id="Phobius"/>
    </source>
</evidence>
<organism evidence="2 3">
    <name type="scientific">Denitromonas halophila</name>
    <dbReference type="NCBI Taxonomy" id="1629404"/>
    <lineage>
        <taxon>Bacteria</taxon>
        <taxon>Pseudomonadati</taxon>
        <taxon>Pseudomonadota</taxon>
        <taxon>Betaproteobacteria</taxon>
        <taxon>Rhodocyclales</taxon>
        <taxon>Zoogloeaceae</taxon>
        <taxon>Denitromonas</taxon>
    </lineage>
</organism>
<accession>A0A557R0G8</accession>
<keyword evidence="1" id="KW-0472">Membrane</keyword>
<keyword evidence="3" id="KW-1185">Reference proteome</keyword>
<protein>
    <submittedName>
        <fullName evidence="2">Uncharacterized protein</fullName>
    </submittedName>
</protein>
<comment type="caution">
    <text evidence="2">The sequence shown here is derived from an EMBL/GenBank/DDBJ whole genome shotgun (WGS) entry which is preliminary data.</text>
</comment>